<evidence type="ECO:0000313" key="3">
    <source>
        <dbReference type="Proteomes" id="UP000249432"/>
    </source>
</evidence>
<dbReference type="SUPFAM" id="SSF46785">
    <property type="entry name" value="Winged helix' DNA-binding domain"/>
    <property type="match status" value="1"/>
</dbReference>
<dbReference type="AlphaFoldDB" id="A0A2W5SX82"/>
<dbReference type="InterPro" id="IPR036390">
    <property type="entry name" value="WH_DNA-bd_sf"/>
</dbReference>
<organism evidence="2 3">
    <name type="scientific">Corynebacterium kroppenstedtii</name>
    <dbReference type="NCBI Taxonomy" id="161879"/>
    <lineage>
        <taxon>Bacteria</taxon>
        <taxon>Bacillati</taxon>
        <taxon>Actinomycetota</taxon>
        <taxon>Actinomycetes</taxon>
        <taxon>Mycobacteriales</taxon>
        <taxon>Corynebacteriaceae</taxon>
        <taxon>Corynebacterium</taxon>
    </lineage>
</organism>
<accession>A0A2W5SX82</accession>
<dbReference type="Gene3D" id="1.10.10.10">
    <property type="entry name" value="Winged helix-like DNA-binding domain superfamily/Winged helix DNA-binding domain"/>
    <property type="match status" value="1"/>
</dbReference>
<dbReference type="CDD" id="cd00090">
    <property type="entry name" value="HTH_ARSR"/>
    <property type="match status" value="1"/>
</dbReference>
<proteinExistence type="predicted"/>
<evidence type="ECO:0000256" key="1">
    <source>
        <dbReference type="SAM" id="MobiDB-lite"/>
    </source>
</evidence>
<feature type="region of interest" description="Disordered" evidence="1">
    <location>
        <begin position="222"/>
        <end position="244"/>
    </location>
</feature>
<comment type="caution">
    <text evidence="2">The sequence shown here is derived from an EMBL/GenBank/DDBJ whole genome shotgun (WGS) entry which is preliminary data.</text>
</comment>
<name>A0A2W5SX82_9CORY</name>
<sequence>MNDHAPGPEGQTRQRIMSLLLHHGTMSASELSKELKLSAAGIRRHVDNLVSDGLAEEAPATGGAPRGRGRPARVFRLTDKGRGNFGYDYDRVAVLALEALRDAGGPNAVIHFAQQRMSDILREAGLDDEVSDLTDPDDVEAMVTKVADALSKHGYAATVDKAGGGIQICRHHCPIQGVAEHFPEMCAAEHQAVREVLGHHTQPLATIVDGNGVCTTHIPLEPVINQKRDKGSGGKRQPAASTSS</sequence>
<dbReference type="InterPro" id="IPR050313">
    <property type="entry name" value="Carb_Metab_HTH_regulators"/>
</dbReference>
<dbReference type="PANTHER" id="PTHR30363:SF28">
    <property type="entry name" value="TRANSCRIPTIONAL REGULATORY PROTEIN-RELATED"/>
    <property type="match status" value="1"/>
</dbReference>
<dbReference type="RefSeq" id="WP_303735165.1">
    <property type="nucleotide sequence ID" value="NZ_CAKZHK010000009.1"/>
</dbReference>
<dbReference type="InterPro" id="IPR011991">
    <property type="entry name" value="ArsR-like_HTH"/>
</dbReference>
<dbReference type="Pfam" id="PF13412">
    <property type="entry name" value="HTH_24"/>
    <property type="match status" value="1"/>
</dbReference>
<evidence type="ECO:0000313" key="2">
    <source>
        <dbReference type="EMBL" id="PZR04186.1"/>
    </source>
</evidence>
<dbReference type="Proteomes" id="UP000249432">
    <property type="component" value="Unassembled WGS sequence"/>
</dbReference>
<dbReference type="EMBL" id="QFRA01000020">
    <property type="protein sequence ID" value="PZR04186.1"/>
    <property type="molecule type" value="Genomic_DNA"/>
</dbReference>
<reference evidence="2 3" key="1">
    <citation type="submission" date="2017-08" db="EMBL/GenBank/DDBJ databases">
        <title>Infants hospitalized years apart are colonized by the same room-sourced microbial strains.</title>
        <authorList>
            <person name="Brooks B."/>
            <person name="Olm M.R."/>
            <person name="Firek B.A."/>
            <person name="Baker R."/>
            <person name="Thomas B.C."/>
            <person name="Morowitz M.J."/>
            <person name="Banfield J.F."/>
        </authorList>
    </citation>
    <scope>NUCLEOTIDE SEQUENCE [LARGE SCALE GENOMIC DNA]</scope>
    <source>
        <strain evidence="2">S2_003_000_R1_3</strain>
    </source>
</reference>
<gene>
    <name evidence="2" type="ORF">DI525_07640</name>
</gene>
<dbReference type="PANTHER" id="PTHR30363">
    <property type="entry name" value="HTH-TYPE TRANSCRIPTIONAL REGULATOR SRLR-RELATED"/>
    <property type="match status" value="1"/>
</dbReference>
<dbReference type="InterPro" id="IPR036388">
    <property type="entry name" value="WH-like_DNA-bd_sf"/>
</dbReference>
<protein>
    <submittedName>
        <fullName evidence="2">Transcriptional regulator</fullName>
    </submittedName>
</protein>